<proteinExistence type="predicted"/>
<dbReference type="Pfam" id="PF20516">
    <property type="entry name" value="PDDEXK_12"/>
    <property type="match status" value="1"/>
</dbReference>
<dbReference type="AlphaFoldDB" id="A0A545UZI1"/>
<keyword evidence="4" id="KW-1185">Reference proteome</keyword>
<evidence type="ECO:0000313" key="3">
    <source>
        <dbReference type="EMBL" id="TQV94874.1"/>
    </source>
</evidence>
<dbReference type="Proteomes" id="UP000315783">
    <property type="component" value="Unassembled WGS sequence"/>
</dbReference>
<dbReference type="InterPro" id="IPR046797">
    <property type="entry name" value="PDDEXK_12"/>
</dbReference>
<protein>
    <submittedName>
        <fullName evidence="3">Methyltransferase type 11</fullName>
    </submittedName>
</protein>
<feature type="region of interest" description="Disordered" evidence="1">
    <location>
        <begin position="92"/>
        <end position="115"/>
    </location>
</feature>
<comment type="caution">
    <text evidence="3">The sequence shown here is derived from an EMBL/GenBank/DDBJ whole genome shotgun (WGS) entry which is preliminary data.</text>
</comment>
<dbReference type="GO" id="GO:0008168">
    <property type="term" value="F:methyltransferase activity"/>
    <property type="evidence" value="ECO:0007669"/>
    <property type="project" value="UniProtKB-KW"/>
</dbReference>
<feature type="region of interest" description="Disordered" evidence="1">
    <location>
        <begin position="251"/>
        <end position="275"/>
    </location>
</feature>
<evidence type="ECO:0000313" key="4">
    <source>
        <dbReference type="Proteomes" id="UP000315783"/>
    </source>
</evidence>
<keyword evidence="3" id="KW-0808">Transferase</keyword>
<sequence length="432" mass="47174">MDHDVVQAWINDVNMADRQADEEQQHQQLSPPPQQLQPQHMPALKRARISQDDHIAALDLDRTPVRLPRAAASASSFALTLASRPVFSEPSAETSWTHHHDNTSSTRSRSSSPSKRFKKVDALLNLAVPLLAALAATRKQRRILPASLRLHPDFGSISDDVEEHMWNDDNEDGAEGENATRRAHDELKRIVSKAVASANKGRSESSWNSLVHTPILEHATHGMDFVQVEPIMAAHIMPVFHPRLPASGEQIHVSSSAASSSAASTSAPGQPTAIASASSDHKMVDYALTLQPDDALATLYSPLRSCPAPIFIETKTATATSGSDGSVQLGVWLAAWHARMRSLAPASAPSERMLTLPMIQLIGNVWLVMHAVDEGAQIRVVYSPKRTIGETNSLLGIYELRASLQALGRWVKDTFEPWFTELLSRALEGRGS</sequence>
<feature type="domain" description="PD-(D/E)XK nuclease-like" evidence="2">
    <location>
        <begin position="158"/>
        <end position="415"/>
    </location>
</feature>
<evidence type="ECO:0000256" key="1">
    <source>
        <dbReference type="SAM" id="MobiDB-lite"/>
    </source>
</evidence>
<dbReference type="EMBL" id="SPUK01000009">
    <property type="protein sequence ID" value="TQV94874.1"/>
    <property type="molecule type" value="Genomic_DNA"/>
</dbReference>
<keyword evidence="3" id="KW-0489">Methyltransferase</keyword>
<evidence type="ECO:0000259" key="2">
    <source>
        <dbReference type="Pfam" id="PF20516"/>
    </source>
</evidence>
<feature type="region of interest" description="Disordered" evidence="1">
    <location>
        <begin position="18"/>
        <end position="43"/>
    </location>
</feature>
<feature type="compositionally biased region" description="Low complexity" evidence="1">
    <location>
        <begin position="254"/>
        <end position="267"/>
    </location>
</feature>
<reference evidence="3 4" key="1">
    <citation type="journal article" date="2019" name="Appl. Microbiol. Biotechnol.">
        <title>Genome sequence of Isaria javanica and comparative genome analysis insights into family S53 peptidase evolution in fungal entomopathogens.</title>
        <authorList>
            <person name="Lin R."/>
            <person name="Zhang X."/>
            <person name="Xin B."/>
            <person name="Zou M."/>
            <person name="Gao Y."/>
            <person name="Qin F."/>
            <person name="Hu Q."/>
            <person name="Xie B."/>
            <person name="Cheng X."/>
        </authorList>
    </citation>
    <scope>NUCLEOTIDE SEQUENCE [LARGE SCALE GENOMIC DNA]</scope>
    <source>
        <strain evidence="3 4">IJ1G</strain>
    </source>
</reference>
<dbReference type="STRING" id="43265.A0A545UZI1"/>
<name>A0A545UZI1_9HYPO</name>
<gene>
    <name evidence="3" type="ORF">IF1G_06885</name>
</gene>
<dbReference type="GO" id="GO:0032259">
    <property type="term" value="P:methylation"/>
    <property type="evidence" value="ECO:0007669"/>
    <property type="project" value="UniProtKB-KW"/>
</dbReference>
<organism evidence="3 4">
    <name type="scientific">Cordyceps javanica</name>
    <dbReference type="NCBI Taxonomy" id="43265"/>
    <lineage>
        <taxon>Eukaryota</taxon>
        <taxon>Fungi</taxon>
        <taxon>Dikarya</taxon>
        <taxon>Ascomycota</taxon>
        <taxon>Pezizomycotina</taxon>
        <taxon>Sordariomycetes</taxon>
        <taxon>Hypocreomycetidae</taxon>
        <taxon>Hypocreales</taxon>
        <taxon>Cordycipitaceae</taxon>
        <taxon>Cordyceps</taxon>
    </lineage>
</organism>
<feature type="compositionally biased region" description="Low complexity" evidence="1">
    <location>
        <begin position="103"/>
        <end position="114"/>
    </location>
</feature>
<accession>A0A545UZI1</accession>